<organism evidence="2 3">
    <name type="scientific">Candidatus Marithioploca araucensis</name>
    <dbReference type="NCBI Taxonomy" id="70273"/>
    <lineage>
        <taxon>Bacteria</taxon>
        <taxon>Pseudomonadati</taxon>
        <taxon>Pseudomonadota</taxon>
        <taxon>Gammaproteobacteria</taxon>
        <taxon>Thiotrichales</taxon>
        <taxon>Thiotrichaceae</taxon>
        <taxon>Candidatus Marithioploca</taxon>
    </lineage>
</organism>
<sequence>MFDAKSVSDKTPEPYQEWLKAINESLDKQVEETDTNSRSKQVLTQSNLLPEFASDFASYS</sequence>
<accession>A0ABT7VU25</accession>
<evidence type="ECO:0000259" key="1">
    <source>
        <dbReference type="PROSITE" id="PS50003"/>
    </source>
</evidence>
<name>A0ABT7VU25_9GAMM</name>
<dbReference type="InterPro" id="IPR001849">
    <property type="entry name" value="PH_domain"/>
</dbReference>
<feature type="domain" description="PH" evidence="1">
    <location>
        <begin position="1"/>
        <end position="27"/>
    </location>
</feature>
<reference evidence="2" key="1">
    <citation type="submission" date="2023-06" db="EMBL/GenBank/DDBJ databases">
        <title>Uncultivated large filamentous bacteria from sulfidic sediments reveal new species and different genomic features in energy metabolism and defense.</title>
        <authorList>
            <person name="Fonseca A."/>
        </authorList>
    </citation>
    <scope>NUCLEOTIDE SEQUENCE</scope>
    <source>
        <strain evidence="2">HSG4</strain>
    </source>
</reference>
<comment type="caution">
    <text evidence="2">The sequence shown here is derived from an EMBL/GenBank/DDBJ whole genome shotgun (WGS) entry which is preliminary data.</text>
</comment>
<evidence type="ECO:0000313" key="3">
    <source>
        <dbReference type="Proteomes" id="UP001171945"/>
    </source>
</evidence>
<evidence type="ECO:0000313" key="2">
    <source>
        <dbReference type="EMBL" id="MDM8563090.1"/>
    </source>
</evidence>
<keyword evidence="3" id="KW-1185">Reference proteome</keyword>
<dbReference type="EMBL" id="JAUCGM010000445">
    <property type="protein sequence ID" value="MDM8563090.1"/>
    <property type="molecule type" value="Genomic_DNA"/>
</dbReference>
<protein>
    <recommendedName>
        <fullName evidence="1">PH domain-containing protein</fullName>
    </recommendedName>
</protein>
<gene>
    <name evidence="2" type="ORF">QUF54_07035</name>
</gene>
<proteinExistence type="predicted"/>
<dbReference type="Proteomes" id="UP001171945">
    <property type="component" value="Unassembled WGS sequence"/>
</dbReference>
<dbReference type="PROSITE" id="PS50003">
    <property type="entry name" value="PH_DOMAIN"/>
    <property type="match status" value="1"/>
</dbReference>